<dbReference type="SMART" id="SM00116">
    <property type="entry name" value="CBS"/>
    <property type="match status" value="4"/>
</dbReference>
<dbReference type="InterPro" id="IPR046342">
    <property type="entry name" value="CBS_dom_sf"/>
</dbReference>
<dbReference type="GO" id="GO:0019901">
    <property type="term" value="F:protein kinase binding"/>
    <property type="evidence" value="ECO:0007669"/>
    <property type="project" value="TreeGrafter"/>
</dbReference>
<keyword evidence="3 5" id="KW-0129">CBS domain</keyword>
<name>A0A8K0FZY4_IGNLU</name>
<dbReference type="InterPro" id="IPR000644">
    <property type="entry name" value="CBS_dom"/>
</dbReference>
<dbReference type="OrthoDB" id="449052at2759"/>
<dbReference type="CDD" id="cd04618">
    <property type="entry name" value="CBS_euAMPK_gamma-like_repeat1"/>
    <property type="match status" value="1"/>
</dbReference>
<dbReference type="CDD" id="cd04641">
    <property type="entry name" value="CBS_euAMPK_gamma-like_repeat2"/>
    <property type="match status" value="1"/>
</dbReference>
<dbReference type="GO" id="GO:0005737">
    <property type="term" value="C:cytoplasm"/>
    <property type="evidence" value="ECO:0007669"/>
    <property type="project" value="TreeGrafter"/>
</dbReference>
<dbReference type="PROSITE" id="PS51371">
    <property type="entry name" value="CBS"/>
    <property type="match status" value="4"/>
</dbReference>
<dbReference type="EMBL" id="VTPC01090559">
    <property type="protein sequence ID" value="KAF2883107.1"/>
    <property type="molecule type" value="Genomic_DNA"/>
</dbReference>
<feature type="region of interest" description="Disordered" evidence="6">
    <location>
        <begin position="17"/>
        <end position="146"/>
    </location>
</feature>
<dbReference type="PANTHER" id="PTHR13780:SF35">
    <property type="entry name" value="LD22662P"/>
    <property type="match status" value="1"/>
</dbReference>
<comment type="subunit">
    <text evidence="4">AMPK is a heterotrimer of an alpha catalytic subunit (PRKAA1 or PRKAA2), a beta (PRKAB1 or PRKAB2) and a gamma non-catalytic subunits (PRKAG1, PRKAG2 or PRKAG3). Interacts with FNIP1 and FNIP2.</text>
</comment>
<sequence>MTFKAIDFFKCLDHRMDDDRHGESVYRRKELGSQPLPTISTDDMEPQALPRPRSGTWGSKSDTKQAKEKDSSKHKSKEHKSKYDSKAEGKQQKEKKKDKHSASRSGSTSRSNSAERRKSGEDIQSPKKAGMLEAFRTRSHSDAAKKKPNALMATMRNAMLHTGLIHARHKTPRDGSAHPVRDGSSHTQYYHTVTAASTSRSPMTKVMDIFRNRSHASVPPEDRRKRAAQQQLAQGAHLRRTSLDPDRRRQSLGTIIPHRASDAFLDPHHAAILFRDSRGLPVVDPFLEKVNISDLEEDESQIFVKFFKFHKCYDLIPTSAKLVVFDTQLLVKKAFFALVYNGVRAAPLWDSLQQEFVGMLTITDFIKILRMYYKSPNVAMEELEEHKLDTWRQVLKDQRPLVSIGPDASLYDAIRTLIHNRIHRLPVIDPETGNVLYILTHKRILRFLFLYINELPKPSYMNKTLREIKIGTYDDIEIAFEDTSIIVALKKFVERRVSALPLVDSEGRLVDIYAKFDVINLAAEKTYNDLDVSLKKANEHRNEWFEGVHKCKLDETLFTIMERIVRAEVHRLVVVDENDKVIGIISLSDLLLYLVLRPCGEELPDGVASVRAQDMKLHESTSQSSLDSSNSNLLNEEVTQTILEEEEHGDNIEEKLNQDDNRKDEESDDADCRTEINRSLEESTNRKSSDSLIDSPVLDKASLHADTNPIFREVTVTGGE</sequence>
<accession>A0A8K0FZY4</accession>
<feature type="compositionally biased region" description="Low complexity" evidence="6">
    <location>
        <begin position="103"/>
        <end position="112"/>
    </location>
</feature>
<dbReference type="GO" id="GO:0016208">
    <property type="term" value="F:AMP binding"/>
    <property type="evidence" value="ECO:0007669"/>
    <property type="project" value="TreeGrafter"/>
</dbReference>
<proteinExistence type="inferred from homology"/>
<dbReference type="Proteomes" id="UP000801492">
    <property type="component" value="Unassembled WGS sequence"/>
</dbReference>
<feature type="domain" description="CBS" evidence="7">
    <location>
        <begin position="317"/>
        <end position="380"/>
    </location>
</feature>
<feature type="compositionally biased region" description="Basic and acidic residues" evidence="6">
    <location>
        <begin position="61"/>
        <end position="73"/>
    </location>
</feature>
<dbReference type="GO" id="GO:0005634">
    <property type="term" value="C:nucleus"/>
    <property type="evidence" value="ECO:0007669"/>
    <property type="project" value="TreeGrafter"/>
</dbReference>
<evidence type="ECO:0000256" key="5">
    <source>
        <dbReference type="PROSITE-ProRule" id="PRU00703"/>
    </source>
</evidence>
<comment type="similarity">
    <text evidence="1">Belongs to the 5'-AMP-activated protein kinase gamma subunit family.</text>
</comment>
<feature type="compositionally biased region" description="Basic and acidic residues" evidence="6">
    <location>
        <begin position="135"/>
        <end position="145"/>
    </location>
</feature>
<feature type="domain" description="CBS" evidence="7">
    <location>
        <begin position="470"/>
        <end position="530"/>
    </location>
</feature>
<dbReference type="FunFam" id="3.10.580.10:FF:000003">
    <property type="entry name" value="Protein kinase AMP-activated non-catalytic subunit gamma 1"/>
    <property type="match status" value="1"/>
</dbReference>
<dbReference type="InterPro" id="IPR050511">
    <property type="entry name" value="AMPK_gamma/SDS23_families"/>
</dbReference>
<feature type="region of interest" description="Disordered" evidence="6">
    <location>
        <begin position="643"/>
        <end position="707"/>
    </location>
</feature>
<dbReference type="PANTHER" id="PTHR13780">
    <property type="entry name" value="AMP-ACTIVATED PROTEIN KINASE, GAMMA REGULATORY SUBUNIT"/>
    <property type="match status" value="1"/>
</dbReference>
<feature type="compositionally biased region" description="Basic and acidic residues" evidence="6">
    <location>
        <begin position="113"/>
        <end position="125"/>
    </location>
</feature>
<feature type="compositionally biased region" description="Basic and acidic residues" evidence="6">
    <location>
        <begin position="81"/>
        <end position="92"/>
    </location>
</feature>
<gene>
    <name evidence="8" type="ORF">ILUMI_23062</name>
</gene>
<keyword evidence="2" id="KW-0677">Repeat</keyword>
<feature type="domain" description="CBS" evidence="7">
    <location>
        <begin position="541"/>
        <end position="602"/>
    </location>
</feature>
<dbReference type="SUPFAM" id="SSF54631">
    <property type="entry name" value="CBS-domain pair"/>
    <property type="match status" value="2"/>
</dbReference>
<keyword evidence="9" id="KW-1185">Reference proteome</keyword>
<organism evidence="8 9">
    <name type="scientific">Ignelater luminosus</name>
    <name type="common">Cucubano</name>
    <name type="synonym">Pyrophorus luminosus</name>
    <dbReference type="NCBI Taxonomy" id="2038154"/>
    <lineage>
        <taxon>Eukaryota</taxon>
        <taxon>Metazoa</taxon>
        <taxon>Ecdysozoa</taxon>
        <taxon>Arthropoda</taxon>
        <taxon>Hexapoda</taxon>
        <taxon>Insecta</taxon>
        <taxon>Pterygota</taxon>
        <taxon>Neoptera</taxon>
        <taxon>Endopterygota</taxon>
        <taxon>Coleoptera</taxon>
        <taxon>Polyphaga</taxon>
        <taxon>Elateriformia</taxon>
        <taxon>Elateroidea</taxon>
        <taxon>Elateridae</taxon>
        <taxon>Agrypninae</taxon>
        <taxon>Pyrophorini</taxon>
        <taxon>Ignelater</taxon>
    </lineage>
</organism>
<feature type="compositionally biased region" description="Basic and acidic residues" evidence="6">
    <location>
        <begin position="17"/>
        <end position="31"/>
    </location>
</feature>
<dbReference type="AlphaFoldDB" id="A0A8K0FZY4"/>
<evidence type="ECO:0000256" key="4">
    <source>
        <dbReference type="ARBA" id="ARBA00025878"/>
    </source>
</evidence>
<evidence type="ECO:0000256" key="3">
    <source>
        <dbReference type="ARBA" id="ARBA00023122"/>
    </source>
</evidence>
<dbReference type="GO" id="GO:0031588">
    <property type="term" value="C:nucleotide-activated protein kinase complex"/>
    <property type="evidence" value="ECO:0007669"/>
    <property type="project" value="TreeGrafter"/>
</dbReference>
<evidence type="ECO:0000256" key="1">
    <source>
        <dbReference type="ARBA" id="ARBA00006750"/>
    </source>
</evidence>
<feature type="domain" description="CBS" evidence="7">
    <location>
        <begin position="397"/>
        <end position="455"/>
    </location>
</feature>
<comment type="caution">
    <text evidence="8">The sequence shown here is derived from an EMBL/GenBank/DDBJ whole genome shotgun (WGS) entry which is preliminary data.</text>
</comment>
<dbReference type="Pfam" id="PF00571">
    <property type="entry name" value="CBS"/>
    <property type="match status" value="3"/>
</dbReference>
<evidence type="ECO:0000313" key="9">
    <source>
        <dbReference type="Proteomes" id="UP000801492"/>
    </source>
</evidence>
<evidence type="ECO:0000313" key="8">
    <source>
        <dbReference type="EMBL" id="KAF2883107.1"/>
    </source>
</evidence>
<evidence type="ECO:0000256" key="2">
    <source>
        <dbReference type="ARBA" id="ARBA00022737"/>
    </source>
</evidence>
<dbReference type="Gene3D" id="3.10.580.10">
    <property type="entry name" value="CBS-domain"/>
    <property type="match status" value="2"/>
</dbReference>
<feature type="compositionally biased region" description="Basic and acidic residues" evidence="6">
    <location>
        <begin position="649"/>
        <end position="689"/>
    </location>
</feature>
<evidence type="ECO:0000259" key="7">
    <source>
        <dbReference type="PROSITE" id="PS51371"/>
    </source>
</evidence>
<dbReference type="GO" id="GO:0019887">
    <property type="term" value="F:protein kinase regulator activity"/>
    <property type="evidence" value="ECO:0007669"/>
    <property type="project" value="TreeGrafter"/>
</dbReference>
<evidence type="ECO:0000256" key="6">
    <source>
        <dbReference type="SAM" id="MobiDB-lite"/>
    </source>
</evidence>
<reference evidence="8" key="1">
    <citation type="submission" date="2019-08" db="EMBL/GenBank/DDBJ databases">
        <title>The genome of the North American firefly Photinus pyralis.</title>
        <authorList>
            <consortium name="Photinus pyralis genome working group"/>
            <person name="Fallon T.R."/>
            <person name="Sander Lower S.E."/>
            <person name="Weng J.-K."/>
        </authorList>
    </citation>
    <scope>NUCLEOTIDE SEQUENCE</scope>
    <source>
        <strain evidence="8">TRF0915ILg1</strain>
        <tissue evidence="8">Whole body</tissue>
    </source>
</reference>
<protein>
    <recommendedName>
        <fullName evidence="7">CBS domain-containing protein</fullName>
    </recommendedName>
</protein>